<organism evidence="2 3">
    <name type="scientific">Neptunomonas concharum</name>
    <dbReference type="NCBI Taxonomy" id="1031538"/>
    <lineage>
        <taxon>Bacteria</taxon>
        <taxon>Pseudomonadati</taxon>
        <taxon>Pseudomonadota</taxon>
        <taxon>Gammaproteobacteria</taxon>
        <taxon>Oceanospirillales</taxon>
        <taxon>Oceanospirillaceae</taxon>
        <taxon>Neptunomonas</taxon>
    </lineage>
</organism>
<accession>A0A5P1R973</accession>
<dbReference type="OrthoDB" id="9776275at2"/>
<keyword evidence="3" id="KW-1185">Reference proteome</keyword>
<dbReference type="AlphaFoldDB" id="A0A5P1R973"/>
<dbReference type="InterPro" id="IPR018707">
    <property type="entry name" value="LpxR"/>
</dbReference>
<dbReference type="RefSeq" id="WP_138988854.1">
    <property type="nucleotide sequence ID" value="NZ_CP043869.1"/>
</dbReference>
<protein>
    <submittedName>
        <fullName evidence="2">DUF2219 family protein</fullName>
    </submittedName>
</protein>
<name>A0A5P1R973_9GAMM</name>
<proteinExistence type="predicted"/>
<evidence type="ECO:0000313" key="3">
    <source>
        <dbReference type="Proteomes" id="UP000324760"/>
    </source>
</evidence>
<dbReference type="Pfam" id="PF09982">
    <property type="entry name" value="LpxR"/>
    <property type="match status" value="1"/>
</dbReference>
<evidence type="ECO:0000313" key="2">
    <source>
        <dbReference type="EMBL" id="QEQ96148.1"/>
    </source>
</evidence>
<dbReference type="Proteomes" id="UP000324760">
    <property type="component" value="Chromosome"/>
</dbReference>
<keyword evidence="1" id="KW-0732">Signal</keyword>
<feature type="chain" id="PRO_5025051151" evidence="1">
    <location>
        <begin position="23"/>
        <end position="343"/>
    </location>
</feature>
<feature type="signal peptide" evidence="1">
    <location>
        <begin position="1"/>
        <end position="22"/>
    </location>
</feature>
<reference evidence="2 3" key="1">
    <citation type="journal article" date="2019" name="Biochem. Eng. J.">
        <title>Metabolic engineering of the marine bacteria Neptunomonas concharum for the production of acetoin and meso-2,3-butanediol from acetate.</title>
        <authorList>
            <person name="Li W."/>
            <person name="Pu N."/>
            <person name="Liu C.-X."/>
            <person name="Yuan Q.-P."/>
            <person name="Li Z.-J."/>
        </authorList>
    </citation>
    <scope>NUCLEOTIDE SEQUENCE [LARGE SCALE GENOMIC DNA]</scope>
    <source>
        <strain evidence="2 3">JCM17730</strain>
    </source>
</reference>
<dbReference type="InterPro" id="IPR037107">
    <property type="entry name" value="Put_OMP_sf"/>
</dbReference>
<dbReference type="Gene3D" id="2.40.128.140">
    <property type="entry name" value="Outer membrane protein"/>
    <property type="match status" value="1"/>
</dbReference>
<evidence type="ECO:0000256" key="1">
    <source>
        <dbReference type="SAM" id="SignalP"/>
    </source>
</evidence>
<dbReference type="KEGG" id="ncu:F0U83_05200"/>
<dbReference type="EMBL" id="CP043869">
    <property type="protein sequence ID" value="QEQ96148.1"/>
    <property type="molecule type" value="Genomic_DNA"/>
</dbReference>
<gene>
    <name evidence="2" type="ORF">F0U83_05200</name>
</gene>
<sequence length="343" mass="39025">MHNKVSIALLSLIGLSSQASYAAPWTHNLYFENDLFADTDQSYTNGIRLSWVSPDLDNYLYDPNIPEVFRDINRWFVPLYPVKEKVTDNVQRNLVFTIGQQMYTPEDRERVTIDPDDRPYAGWLYAGFGYHAKTANKLNSVELNLGVVGPASLAKEAQDLVHRTRGIERFDGWHNQLENEPGIQIVYEHKNRIQKDRFYSNTEYDVITHFGGSLGNVATYINSGAEVRFGFNLPDDFGTSALRPGGDNSAPGNKLYNQKRGWGAHAFMSIDGRWVIHNIFLDGNSYQDSHAVQKKPFVADAAIGIAAVYDNWKVSFAHVYRTKEFETQDDPQRYGSLSISYIY</sequence>